<evidence type="ECO:0000313" key="2">
    <source>
        <dbReference type="EMBL" id="EJT47654.1"/>
    </source>
</evidence>
<dbReference type="Proteomes" id="UP000002748">
    <property type="component" value="Unassembled WGS sequence"/>
</dbReference>
<comment type="caution">
    <text evidence="2">The sequence shown here is derived from an EMBL/GenBank/DDBJ whole genome shotgun (WGS) entry which is preliminary data.</text>
</comment>
<dbReference type="OrthoDB" id="4347at2759"/>
<name>J6ESX9_TRIAS</name>
<dbReference type="RefSeq" id="XP_014178704.1">
    <property type="nucleotide sequence ID" value="XM_014323229.1"/>
</dbReference>
<gene>
    <name evidence="2" type="ORF">A1Q1_03431</name>
</gene>
<protein>
    <submittedName>
        <fullName evidence="2">Uncharacterized protein</fullName>
    </submittedName>
</protein>
<dbReference type="HOGENOM" id="CLU_048479_0_2_1"/>
<dbReference type="GeneID" id="25986944"/>
<dbReference type="VEuPathDB" id="FungiDB:A1Q1_03431"/>
<dbReference type="PANTHER" id="PTHR28110:SF1">
    <property type="entry name" value="TRANSMEMBRANE PROTEIN"/>
    <property type="match status" value="1"/>
</dbReference>
<organism evidence="2 3">
    <name type="scientific">Trichosporon asahii var. asahii (strain ATCC 90039 / CBS 2479 / JCM 2466 / KCTC 7840 / NBRC 103889/ NCYC 2677 / UAMH 7654)</name>
    <name type="common">Yeast</name>
    <dbReference type="NCBI Taxonomy" id="1186058"/>
    <lineage>
        <taxon>Eukaryota</taxon>
        <taxon>Fungi</taxon>
        <taxon>Dikarya</taxon>
        <taxon>Basidiomycota</taxon>
        <taxon>Agaricomycotina</taxon>
        <taxon>Tremellomycetes</taxon>
        <taxon>Trichosporonales</taxon>
        <taxon>Trichosporonaceae</taxon>
        <taxon>Trichosporon</taxon>
    </lineage>
</organism>
<proteinExistence type="predicted"/>
<dbReference type="EMBL" id="ALBS01000233">
    <property type="protein sequence ID" value="EJT47654.1"/>
    <property type="molecule type" value="Genomic_DNA"/>
</dbReference>
<accession>J6ESX9</accession>
<dbReference type="KEGG" id="tasa:A1Q1_03431"/>
<feature type="compositionally biased region" description="Basic and acidic residues" evidence="1">
    <location>
        <begin position="352"/>
        <end position="362"/>
    </location>
</feature>
<sequence length="385" mass="42623">MLPTHMSGRKRPVGAYAPLPLSGNWISQLRVRSRLTNLAVLLLLSTLGLSLLYNLKHALFSPTPKYSAKAWNVDLPPELAGRPPSVEATINRDPRMRAVDHLVMVPGHAVWLGTDPERVHRDEDWVLEPMQRGGSVNTYVKHIERAAAVARDDPHALLVFSGGATRSHLTSPLSEASSYHRLAAARGLLRSPAEGTSLPVAQRATTEEYALDSYENLLFSIARFREVTGRWPDKITVVGYGMKRKRFEQLHRGAIRFPAQRFRYIGIDDEGNTSEHYLGELKHGYAPFLFSPAGCRPPLSTKRLDRNPFSRYPSYHSSVPELVPLLEWCPQSTPVGEVGVPTSIGQPGSDRSAGEGEGEGHFGDTAGMQPPKGFRVFEGKVPWAR</sequence>
<feature type="region of interest" description="Disordered" evidence="1">
    <location>
        <begin position="337"/>
        <end position="374"/>
    </location>
</feature>
<dbReference type="GO" id="GO:0005737">
    <property type="term" value="C:cytoplasm"/>
    <property type="evidence" value="ECO:0007669"/>
    <property type="project" value="TreeGrafter"/>
</dbReference>
<dbReference type="InterPro" id="IPR055323">
    <property type="entry name" value="C57A10.07/YOR238W"/>
</dbReference>
<evidence type="ECO:0000313" key="3">
    <source>
        <dbReference type="Proteomes" id="UP000002748"/>
    </source>
</evidence>
<dbReference type="PANTHER" id="PTHR28110">
    <property type="entry name" value="TRANSMEMBRANE PROTEIN"/>
    <property type="match status" value="1"/>
</dbReference>
<reference evidence="2 3" key="1">
    <citation type="journal article" date="2012" name="Eukaryot. Cell">
        <title>Draft genome sequence of CBS 2479, the standard type strain of Trichosporon asahii.</title>
        <authorList>
            <person name="Yang R.Y."/>
            <person name="Li H.T."/>
            <person name="Zhu H."/>
            <person name="Zhou G.P."/>
            <person name="Wang M."/>
            <person name="Wang L."/>
        </authorList>
    </citation>
    <scope>NUCLEOTIDE SEQUENCE [LARGE SCALE GENOMIC DNA]</scope>
    <source>
        <strain evidence="3">ATCC 90039 / CBS 2479 / JCM 2466 / KCTC 7840 / NCYC 2677 / UAMH 7654</strain>
    </source>
</reference>
<evidence type="ECO:0000256" key="1">
    <source>
        <dbReference type="SAM" id="MobiDB-lite"/>
    </source>
</evidence>
<dbReference type="AlphaFoldDB" id="J6ESX9"/>